<dbReference type="GO" id="GO:0016020">
    <property type="term" value="C:membrane"/>
    <property type="evidence" value="ECO:0007669"/>
    <property type="project" value="UniProtKB-SubCell"/>
</dbReference>
<protein>
    <recommendedName>
        <fullName evidence="8">RTA1 domain protein</fullName>
    </recommendedName>
</protein>
<dbReference type="OrthoDB" id="5384040at2759"/>
<keyword evidence="7" id="KW-1185">Reference proteome</keyword>
<feature type="transmembrane region" description="Helical" evidence="5">
    <location>
        <begin position="212"/>
        <end position="238"/>
    </location>
</feature>
<feature type="transmembrane region" description="Helical" evidence="5">
    <location>
        <begin position="305"/>
        <end position="322"/>
    </location>
</feature>
<evidence type="ECO:0000256" key="2">
    <source>
        <dbReference type="ARBA" id="ARBA00022692"/>
    </source>
</evidence>
<feature type="transmembrane region" description="Helical" evidence="5">
    <location>
        <begin position="342"/>
        <end position="361"/>
    </location>
</feature>
<evidence type="ECO:0000256" key="4">
    <source>
        <dbReference type="ARBA" id="ARBA00023136"/>
    </source>
</evidence>
<keyword evidence="3 5" id="KW-1133">Transmembrane helix</keyword>
<evidence type="ECO:0008006" key="8">
    <source>
        <dbReference type="Google" id="ProtNLM"/>
    </source>
</evidence>
<dbReference type="STRING" id="1042311.A0A2T3YRC9"/>
<evidence type="ECO:0000256" key="1">
    <source>
        <dbReference type="ARBA" id="ARBA00004141"/>
    </source>
</evidence>
<feature type="transmembrane region" description="Helical" evidence="5">
    <location>
        <begin position="21"/>
        <end position="40"/>
    </location>
</feature>
<dbReference type="PANTHER" id="PTHR31465">
    <property type="entry name" value="PROTEIN RTA1-RELATED"/>
    <property type="match status" value="1"/>
</dbReference>
<comment type="subcellular location">
    <subcellularLocation>
        <location evidence="1">Membrane</location>
        <topology evidence="1">Multi-pass membrane protein</topology>
    </subcellularLocation>
</comment>
<reference evidence="6 7" key="1">
    <citation type="submission" date="2016-07" db="EMBL/GenBank/DDBJ databases">
        <title>Multiple horizontal gene transfer events from other fungi enriched the ability of initially mycotrophic Trichoderma (Ascomycota) to feed on dead plant biomass.</title>
        <authorList>
            <consortium name="DOE Joint Genome Institute"/>
            <person name="Aerts A."/>
            <person name="Atanasova L."/>
            <person name="Chenthamara K."/>
            <person name="Zhang J."/>
            <person name="Grujic M."/>
            <person name="Henrissat B."/>
            <person name="Kuo A."/>
            <person name="Salamov A."/>
            <person name="Lipzen A."/>
            <person name="Labutti K."/>
            <person name="Barry K."/>
            <person name="Miao Y."/>
            <person name="Rahimi M.J."/>
            <person name="Shen Q."/>
            <person name="Grigoriev I.V."/>
            <person name="Kubicek C.P."/>
            <person name="Druzhinina I.S."/>
        </authorList>
    </citation>
    <scope>NUCLEOTIDE SEQUENCE [LARGE SCALE GENOMIC DNA]</scope>
    <source>
        <strain evidence="6 7">CBS 433.97</strain>
    </source>
</reference>
<proteinExistence type="predicted"/>
<feature type="transmembrane region" description="Helical" evidence="5">
    <location>
        <begin position="258"/>
        <end position="280"/>
    </location>
</feature>
<feature type="transmembrane region" description="Helical" evidence="5">
    <location>
        <begin position="147"/>
        <end position="164"/>
    </location>
</feature>
<dbReference type="AlphaFoldDB" id="A0A2T3YRC9"/>
<evidence type="ECO:0000256" key="3">
    <source>
        <dbReference type="ARBA" id="ARBA00022989"/>
    </source>
</evidence>
<keyword evidence="4 5" id="KW-0472">Membrane</keyword>
<dbReference type="PANTHER" id="PTHR31465:SF15">
    <property type="entry name" value="LIPID TRANSPORTER ATNI-RELATED"/>
    <property type="match status" value="1"/>
</dbReference>
<gene>
    <name evidence="6" type="ORF">M441DRAFT_74511</name>
</gene>
<evidence type="ECO:0000313" key="6">
    <source>
        <dbReference type="EMBL" id="PTB35130.1"/>
    </source>
</evidence>
<evidence type="ECO:0000256" key="5">
    <source>
        <dbReference type="SAM" id="Phobius"/>
    </source>
</evidence>
<dbReference type="Pfam" id="PF04479">
    <property type="entry name" value="RTA1"/>
    <property type="match status" value="1"/>
</dbReference>
<feature type="transmembrane region" description="Helical" evidence="5">
    <location>
        <begin position="176"/>
        <end position="200"/>
    </location>
</feature>
<dbReference type="EMBL" id="KZ679280">
    <property type="protein sequence ID" value="PTB35130.1"/>
    <property type="molecule type" value="Genomic_DNA"/>
</dbReference>
<dbReference type="InterPro" id="IPR007568">
    <property type="entry name" value="RTA1"/>
</dbReference>
<keyword evidence="2 5" id="KW-0812">Transmembrane</keyword>
<feature type="transmembrane region" description="Helical" evidence="5">
    <location>
        <begin position="115"/>
        <end position="135"/>
    </location>
</feature>
<name>A0A2T3YRC9_TRIA4</name>
<organism evidence="6 7">
    <name type="scientific">Trichoderma asperellum (strain ATCC 204424 / CBS 433.97 / NBRC 101777)</name>
    <dbReference type="NCBI Taxonomy" id="1042311"/>
    <lineage>
        <taxon>Eukaryota</taxon>
        <taxon>Fungi</taxon>
        <taxon>Dikarya</taxon>
        <taxon>Ascomycota</taxon>
        <taxon>Pezizomycotina</taxon>
        <taxon>Sordariomycetes</taxon>
        <taxon>Hypocreomycetidae</taxon>
        <taxon>Hypocreales</taxon>
        <taxon>Hypocreaceae</taxon>
        <taxon>Trichoderma</taxon>
    </lineage>
</organism>
<accession>A0A2T3YRC9</accession>
<dbReference type="Proteomes" id="UP000240493">
    <property type="component" value="Unassembled WGS sequence"/>
</dbReference>
<evidence type="ECO:0000313" key="7">
    <source>
        <dbReference type="Proteomes" id="UP000240493"/>
    </source>
</evidence>
<sequence length="407" mass="45366">MRFSVAVSLNSLDLTYVGCQLMFKIIVIGVLVACCMPAAVESFHIPTPTVSIIRDAGSDGYFTTTKHITIEGVTNDHVTIAGKTIDIAIPTCIQTITPDANGYVPPGTCGAIWDYYPNFPAALVFACIFGILTMIHVWQAIANRKKFCWVIIMASIWETIAFSFRAISTRYQQNTAIYLIFQIFILLSPLWVNAFDYMVLSRMIYYFLKSHSLLSVPATAIATIFVTLDFVSFVIQLVGGSMAGPTASAEDQLKAIHIYMGGIGLQQFFIFVFAALSAAFQREMKRQEHVKGDDSLKMQNGWKRLLYTLYASLGLITIRITFRLIEFSRGSDVSNPLLTSEAFFYFLEALPMSLTILSFNITHPGTILIGPDSEMPSFFSTLKAWRHGRSGKQLLQDSDSPSSYIRE</sequence>